<dbReference type="EMBL" id="JACGWJ010000007">
    <property type="protein sequence ID" value="KAL0409424.1"/>
    <property type="molecule type" value="Genomic_DNA"/>
</dbReference>
<organism evidence="1">
    <name type="scientific">Sesamum radiatum</name>
    <name type="common">Black benniseed</name>
    <dbReference type="NCBI Taxonomy" id="300843"/>
    <lineage>
        <taxon>Eukaryota</taxon>
        <taxon>Viridiplantae</taxon>
        <taxon>Streptophyta</taxon>
        <taxon>Embryophyta</taxon>
        <taxon>Tracheophyta</taxon>
        <taxon>Spermatophyta</taxon>
        <taxon>Magnoliopsida</taxon>
        <taxon>eudicotyledons</taxon>
        <taxon>Gunneridae</taxon>
        <taxon>Pentapetalae</taxon>
        <taxon>asterids</taxon>
        <taxon>lamiids</taxon>
        <taxon>Lamiales</taxon>
        <taxon>Pedaliaceae</taxon>
        <taxon>Sesamum</taxon>
    </lineage>
</organism>
<accession>A0AAW2TXY1</accession>
<proteinExistence type="predicted"/>
<dbReference type="AlphaFoldDB" id="A0AAW2TXY1"/>
<comment type="caution">
    <text evidence="1">The sequence shown here is derived from an EMBL/GenBank/DDBJ whole genome shotgun (WGS) entry which is preliminary data.</text>
</comment>
<protein>
    <submittedName>
        <fullName evidence="1">Uncharacterized protein</fullName>
    </submittedName>
</protein>
<reference evidence="1" key="2">
    <citation type="journal article" date="2024" name="Plant">
        <title>Genomic evolution and insights into agronomic trait innovations of Sesamum species.</title>
        <authorList>
            <person name="Miao H."/>
            <person name="Wang L."/>
            <person name="Qu L."/>
            <person name="Liu H."/>
            <person name="Sun Y."/>
            <person name="Le M."/>
            <person name="Wang Q."/>
            <person name="Wei S."/>
            <person name="Zheng Y."/>
            <person name="Lin W."/>
            <person name="Duan Y."/>
            <person name="Cao H."/>
            <person name="Xiong S."/>
            <person name="Wang X."/>
            <person name="Wei L."/>
            <person name="Li C."/>
            <person name="Ma Q."/>
            <person name="Ju M."/>
            <person name="Zhao R."/>
            <person name="Li G."/>
            <person name="Mu C."/>
            <person name="Tian Q."/>
            <person name="Mei H."/>
            <person name="Zhang T."/>
            <person name="Gao T."/>
            <person name="Zhang H."/>
        </authorList>
    </citation>
    <scope>NUCLEOTIDE SEQUENCE</scope>
    <source>
        <strain evidence="1">G02</strain>
    </source>
</reference>
<reference evidence="1" key="1">
    <citation type="submission" date="2020-06" db="EMBL/GenBank/DDBJ databases">
        <authorList>
            <person name="Li T."/>
            <person name="Hu X."/>
            <person name="Zhang T."/>
            <person name="Song X."/>
            <person name="Zhang H."/>
            <person name="Dai N."/>
            <person name="Sheng W."/>
            <person name="Hou X."/>
            <person name="Wei L."/>
        </authorList>
    </citation>
    <scope>NUCLEOTIDE SEQUENCE</scope>
    <source>
        <strain evidence="1">G02</strain>
        <tissue evidence="1">Leaf</tissue>
    </source>
</reference>
<gene>
    <name evidence="1" type="ORF">Sradi_1876800</name>
</gene>
<sequence>MQEKKIALCYIIAYEPLWDELCSLFEEDGNKIIIISDDEDATGDLFGWNAGWVDPPLSNNFKNGSYYKFN</sequence>
<name>A0AAW2TXY1_SESRA</name>
<evidence type="ECO:0000313" key="1">
    <source>
        <dbReference type="EMBL" id="KAL0409424.1"/>
    </source>
</evidence>